<reference evidence="2 3" key="1">
    <citation type="journal article" date="2015" name="Proc. Natl. Acad. Sci. U.S.A.">
        <title>The resurrection genome of Boea hygrometrica: A blueprint for survival of dehydration.</title>
        <authorList>
            <person name="Xiao L."/>
            <person name="Yang G."/>
            <person name="Zhang L."/>
            <person name="Yang X."/>
            <person name="Zhao S."/>
            <person name="Ji Z."/>
            <person name="Zhou Q."/>
            <person name="Hu M."/>
            <person name="Wang Y."/>
            <person name="Chen M."/>
            <person name="Xu Y."/>
            <person name="Jin H."/>
            <person name="Xiao X."/>
            <person name="Hu G."/>
            <person name="Bao F."/>
            <person name="Hu Y."/>
            <person name="Wan P."/>
            <person name="Li L."/>
            <person name="Deng X."/>
            <person name="Kuang T."/>
            <person name="Xiang C."/>
            <person name="Zhu J.K."/>
            <person name="Oliver M.J."/>
            <person name="He Y."/>
        </authorList>
    </citation>
    <scope>NUCLEOTIDE SEQUENCE [LARGE SCALE GENOMIC DNA]</scope>
    <source>
        <strain evidence="3">cv. XS01</strain>
    </source>
</reference>
<feature type="coiled-coil region" evidence="1">
    <location>
        <begin position="418"/>
        <end position="445"/>
    </location>
</feature>
<dbReference type="Proteomes" id="UP000250235">
    <property type="component" value="Unassembled WGS sequence"/>
</dbReference>
<keyword evidence="1" id="KW-0175">Coiled coil</keyword>
<dbReference type="EMBL" id="KV010162">
    <property type="protein sequence ID" value="KZV28200.1"/>
    <property type="molecule type" value="Genomic_DNA"/>
</dbReference>
<dbReference type="OrthoDB" id="848707at2759"/>
<keyword evidence="3" id="KW-1185">Reference proteome</keyword>
<organism evidence="2 3">
    <name type="scientific">Dorcoceras hygrometricum</name>
    <dbReference type="NCBI Taxonomy" id="472368"/>
    <lineage>
        <taxon>Eukaryota</taxon>
        <taxon>Viridiplantae</taxon>
        <taxon>Streptophyta</taxon>
        <taxon>Embryophyta</taxon>
        <taxon>Tracheophyta</taxon>
        <taxon>Spermatophyta</taxon>
        <taxon>Magnoliopsida</taxon>
        <taxon>eudicotyledons</taxon>
        <taxon>Gunneridae</taxon>
        <taxon>Pentapetalae</taxon>
        <taxon>asterids</taxon>
        <taxon>lamiids</taxon>
        <taxon>Lamiales</taxon>
        <taxon>Gesneriaceae</taxon>
        <taxon>Didymocarpoideae</taxon>
        <taxon>Trichosporeae</taxon>
        <taxon>Loxocarpinae</taxon>
        <taxon>Dorcoceras</taxon>
    </lineage>
</organism>
<accession>A0A2Z7B935</accession>
<evidence type="ECO:0000256" key="1">
    <source>
        <dbReference type="SAM" id="Coils"/>
    </source>
</evidence>
<dbReference type="AlphaFoldDB" id="A0A2Z7B935"/>
<protein>
    <submittedName>
        <fullName evidence="2">Uncharacterized protein</fullName>
    </submittedName>
</protein>
<gene>
    <name evidence="2" type="ORF">F511_21176</name>
</gene>
<evidence type="ECO:0000313" key="2">
    <source>
        <dbReference type="EMBL" id="KZV28200.1"/>
    </source>
</evidence>
<evidence type="ECO:0000313" key="3">
    <source>
        <dbReference type="Proteomes" id="UP000250235"/>
    </source>
</evidence>
<proteinExistence type="predicted"/>
<name>A0A2Z7B935_9LAMI</name>
<sequence>MATSLIFNALQGNFDSVLSLPDEGMIAMFKALESTGLLISCVQSKYVGISEELFAGAFELPTEGLTLMDAVPKDLVYDARSLFSASGEPVKTSCKKKELKIEFRLMNDIFAKSVTVKAGSFDAVTHEQFFLMTTIHFGLKINWSQILFDILKEMVNKSSKQAKGFAAQICVLLKGAPDLTLGEAKTFPPLKILTKAAAKRRPAPAVSEPVAKRKGQPVGRFAPTEKSLALVPVATEASETGTRPAFQRFPLMTRGRSLLWRKSNYTGYRSVEKRMQVISFLQEEAAAAGPVVDEFVPLCFFIEPVQDLDSRPPYSGIVRRRWAELMIFLRLHLPMTFLWMKQQLLILLKLSFLPQILQSFAQFRAIVDKIQFEQVHTRDVVADLKDILSSKITGLELGFAETFNRQNLVYQGLFNDVRRDIQTQKADLTQNLDDIRKELHDQKAALVHDLLEFRVETRENFATLSAQLS</sequence>